<gene>
    <name evidence="1" type="ORF">OsI_34390</name>
</gene>
<dbReference type="HOGENOM" id="CLU_1663614_0_0_1"/>
<dbReference type="Proteomes" id="UP000007015">
    <property type="component" value="Chromosome 10"/>
</dbReference>
<dbReference type="EMBL" id="CM000135">
    <property type="protein sequence ID" value="EAY79275.1"/>
    <property type="molecule type" value="Genomic_DNA"/>
</dbReference>
<proteinExistence type="predicted"/>
<keyword evidence="2" id="KW-1185">Reference proteome</keyword>
<evidence type="ECO:0000313" key="1">
    <source>
        <dbReference type="EMBL" id="EAY79275.1"/>
    </source>
</evidence>
<accession>A2Z9J1</accession>
<dbReference type="Gramene" id="BGIOSGA033312-TA">
    <property type="protein sequence ID" value="BGIOSGA033312-PA"/>
    <property type="gene ID" value="BGIOSGA033312"/>
</dbReference>
<evidence type="ECO:0000313" key="2">
    <source>
        <dbReference type="Proteomes" id="UP000007015"/>
    </source>
</evidence>
<reference evidence="1 2" key="1">
    <citation type="journal article" date="2005" name="PLoS Biol.">
        <title>The genomes of Oryza sativa: a history of duplications.</title>
        <authorList>
            <person name="Yu J."/>
            <person name="Wang J."/>
            <person name="Lin W."/>
            <person name="Li S."/>
            <person name="Li H."/>
            <person name="Zhou J."/>
            <person name="Ni P."/>
            <person name="Dong W."/>
            <person name="Hu S."/>
            <person name="Zeng C."/>
            <person name="Zhang J."/>
            <person name="Zhang Y."/>
            <person name="Li R."/>
            <person name="Xu Z."/>
            <person name="Li S."/>
            <person name="Li X."/>
            <person name="Zheng H."/>
            <person name="Cong L."/>
            <person name="Lin L."/>
            <person name="Yin J."/>
            <person name="Geng J."/>
            <person name="Li G."/>
            <person name="Shi J."/>
            <person name="Liu J."/>
            <person name="Lv H."/>
            <person name="Li J."/>
            <person name="Wang J."/>
            <person name="Deng Y."/>
            <person name="Ran L."/>
            <person name="Shi X."/>
            <person name="Wang X."/>
            <person name="Wu Q."/>
            <person name="Li C."/>
            <person name="Ren X."/>
            <person name="Wang J."/>
            <person name="Wang X."/>
            <person name="Li D."/>
            <person name="Liu D."/>
            <person name="Zhang X."/>
            <person name="Ji Z."/>
            <person name="Zhao W."/>
            <person name="Sun Y."/>
            <person name="Zhang Z."/>
            <person name="Bao J."/>
            <person name="Han Y."/>
            <person name="Dong L."/>
            <person name="Ji J."/>
            <person name="Chen P."/>
            <person name="Wu S."/>
            <person name="Liu J."/>
            <person name="Xiao Y."/>
            <person name="Bu D."/>
            <person name="Tan J."/>
            <person name="Yang L."/>
            <person name="Ye C."/>
            <person name="Zhang J."/>
            <person name="Xu J."/>
            <person name="Zhou Y."/>
            <person name="Yu Y."/>
            <person name="Zhang B."/>
            <person name="Zhuang S."/>
            <person name="Wei H."/>
            <person name="Liu B."/>
            <person name="Lei M."/>
            <person name="Yu H."/>
            <person name="Li Y."/>
            <person name="Xu H."/>
            <person name="Wei S."/>
            <person name="He X."/>
            <person name="Fang L."/>
            <person name="Zhang Z."/>
            <person name="Zhang Y."/>
            <person name="Huang X."/>
            <person name="Su Z."/>
            <person name="Tong W."/>
            <person name="Li J."/>
            <person name="Tong Z."/>
            <person name="Li S."/>
            <person name="Ye J."/>
            <person name="Wang L."/>
            <person name="Fang L."/>
            <person name="Lei T."/>
            <person name="Chen C."/>
            <person name="Chen H."/>
            <person name="Xu Z."/>
            <person name="Li H."/>
            <person name="Huang H."/>
            <person name="Zhang F."/>
            <person name="Xu H."/>
            <person name="Li N."/>
            <person name="Zhao C."/>
            <person name="Li S."/>
            <person name="Dong L."/>
            <person name="Huang Y."/>
            <person name="Li L."/>
            <person name="Xi Y."/>
            <person name="Qi Q."/>
            <person name="Li W."/>
            <person name="Zhang B."/>
            <person name="Hu W."/>
            <person name="Zhang Y."/>
            <person name="Tian X."/>
            <person name="Jiao Y."/>
            <person name="Liang X."/>
            <person name="Jin J."/>
            <person name="Gao L."/>
            <person name="Zheng W."/>
            <person name="Hao B."/>
            <person name="Liu S."/>
            <person name="Wang W."/>
            <person name="Yuan L."/>
            <person name="Cao M."/>
            <person name="McDermott J."/>
            <person name="Samudrala R."/>
            <person name="Wang J."/>
            <person name="Wong G.K."/>
            <person name="Yang H."/>
        </authorList>
    </citation>
    <scope>NUCLEOTIDE SEQUENCE [LARGE SCALE GENOMIC DNA]</scope>
    <source>
        <strain evidence="2">cv. 93-11</strain>
    </source>
</reference>
<organism evidence="1 2">
    <name type="scientific">Oryza sativa subsp. indica</name>
    <name type="common">Rice</name>
    <dbReference type="NCBI Taxonomy" id="39946"/>
    <lineage>
        <taxon>Eukaryota</taxon>
        <taxon>Viridiplantae</taxon>
        <taxon>Streptophyta</taxon>
        <taxon>Embryophyta</taxon>
        <taxon>Tracheophyta</taxon>
        <taxon>Spermatophyta</taxon>
        <taxon>Magnoliopsida</taxon>
        <taxon>Liliopsida</taxon>
        <taxon>Poales</taxon>
        <taxon>Poaceae</taxon>
        <taxon>BOP clade</taxon>
        <taxon>Oryzoideae</taxon>
        <taxon>Oryzeae</taxon>
        <taxon>Oryzinae</taxon>
        <taxon>Oryza</taxon>
        <taxon>Oryza sativa</taxon>
    </lineage>
</organism>
<dbReference type="AlphaFoldDB" id="A2Z9J1"/>
<name>A2Z9J1_ORYSI</name>
<sequence>MRVWRPGGRHRATGIGEVGIEEGNYGGKIDVVIAEEREERRSEEEGDEAWGTGDKVEAVIPQRGRLGIYVLADTHRYQGTKYQELVSIVAGSWPEKAPLCVVLLGVVVAALSIAAGEVSRAIPSRLLTGEGATGEVSARRRRMGESVDSVALNWKRDVL</sequence>
<protein>
    <submittedName>
        <fullName evidence="1">Uncharacterized protein</fullName>
    </submittedName>
</protein>